<gene>
    <name evidence="1" type="ORF">G7Z17_g8682</name>
</gene>
<dbReference type="EMBL" id="JAANBB010000227">
    <property type="protein sequence ID" value="KAF7546073.1"/>
    <property type="molecule type" value="Genomic_DNA"/>
</dbReference>
<evidence type="ECO:0000313" key="2">
    <source>
        <dbReference type="Proteomes" id="UP000722485"/>
    </source>
</evidence>
<reference evidence="1" key="1">
    <citation type="submission" date="2020-03" db="EMBL/GenBank/DDBJ databases">
        <title>Draft Genome Sequence of Cylindrodendrum hubeiense.</title>
        <authorList>
            <person name="Buettner E."/>
            <person name="Kellner H."/>
        </authorList>
    </citation>
    <scope>NUCLEOTIDE SEQUENCE</scope>
    <source>
        <strain evidence="1">IHI 201604</strain>
    </source>
</reference>
<evidence type="ECO:0000313" key="1">
    <source>
        <dbReference type="EMBL" id="KAF7546073.1"/>
    </source>
</evidence>
<dbReference type="AlphaFoldDB" id="A0A9P5H329"/>
<organism evidence="1 2">
    <name type="scientific">Cylindrodendrum hubeiense</name>
    <dbReference type="NCBI Taxonomy" id="595255"/>
    <lineage>
        <taxon>Eukaryota</taxon>
        <taxon>Fungi</taxon>
        <taxon>Dikarya</taxon>
        <taxon>Ascomycota</taxon>
        <taxon>Pezizomycotina</taxon>
        <taxon>Sordariomycetes</taxon>
        <taxon>Hypocreomycetidae</taxon>
        <taxon>Hypocreales</taxon>
        <taxon>Nectriaceae</taxon>
        <taxon>Cylindrodendrum</taxon>
    </lineage>
</organism>
<dbReference type="Proteomes" id="UP000722485">
    <property type="component" value="Unassembled WGS sequence"/>
</dbReference>
<accession>A0A9P5H329</accession>
<proteinExistence type="predicted"/>
<keyword evidence="2" id="KW-1185">Reference proteome</keyword>
<name>A0A9P5H329_9HYPO</name>
<comment type="caution">
    <text evidence="1">The sequence shown here is derived from an EMBL/GenBank/DDBJ whole genome shotgun (WGS) entry which is preliminary data.</text>
</comment>
<sequence length="303" mass="33618">MDFTENTRLALVGAVFAASGSLWLEGSAIYGMSNDCKALSEDGGFANANQCLAGVFNNALWIPSSLKFGFEAYELTATIWKFGQIKYGDGHSVATRAMSDAMTTSLGVEVRHIGDWDASTYFLSRKRDEVKQLPVFGMNVNGSDLHFAITEREDNHTTFHLGYGPGKDTEANRKLRARDEMWTNVYFEHGGVDLKVHARPDWNSKAMYIDSHEDFEFLRTQVECYINALEPVNIPDGPMFESIGSIADAMTNYKAFQFQIYNDAEQTTLTLGVVAPFTNGQESAIDDVEIVDGLDTNPDCTFS</sequence>
<dbReference type="OrthoDB" id="4764652at2759"/>
<protein>
    <submittedName>
        <fullName evidence="1">Uncharacterized protein</fullName>
    </submittedName>
</protein>